<dbReference type="InterPro" id="IPR051906">
    <property type="entry name" value="TolC-like"/>
</dbReference>
<dbReference type="OrthoDB" id="5499082at2"/>
<keyword evidence="8" id="KW-0175">Coiled coil</keyword>
<dbReference type="AlphaFoldDB" id="A0A0K1PNP0"/>
<reference evidence="11 12" key="1">
    <citation type="submission" date="2015-08" db="EMBL/GenBank/DDBJ databases">
        <authorList>
            <person name="Babu N.S."/>
            <person name="Beckwith C.J."/>
            <person name="Beseler K.G."/>
            <person name="Brison A."/>
            <person name="Carone J.V."/>
            <person name="Caskin T.P."/>
            <person name="Diamond M."/>
            <person name="Durham M.E."/>
            <person name="Foxe J.M."/>
            <person name="Go M."/>
            <person name="Henderson B.A."/>
            <person name="Jones I.B."/>
            <person name="McGettigan J.A."/>
            <person name="Micheletti S.J."/>
            <person name="Nasrallah M.E."/>
            <person name="Ortiz D."/>
            <person name="Piller C.R."/>
            <person name="Privatt S.R."/>
            <person name="Schneider S.L."/>
            <person name="Sharp S."/>
            <person name="Smith T.C."/>
            <person name="Stanton J.D."/>
            <person name="Ullery H.E."/>
            <person name="Wilson R.J."/>
            <person name="Serrano M.G."/>
            <person name="Buck G."/>
            <person name="Lee V."/>
            <person name="Wang Y."/>
            <person name="Carvalho R."/>
            <person name="Voegtly L."/>
            <person name="Shi R."/>
            <person name="Duckworth R."/>
            <person name="Johnson A."/>
            <person name="Loviza R."/>
            <person name="Walstead R."/>
            <person name="Shah Z."/>
            <person name="Kiflezghi M."/>
            <person name="Wade K."/>
            <person name="Ball S.L."/>
            <person name="Bradley K.W."/>
            <person name="Asai D.J."/>
            <person name="Bowman C.A."/>
            <person name="Russell D.A."/>
            <person name="Pope W.H."/>
            <person name="Jacobs-Sera D."/>
            <person name="Hendrix R.W."/>
            <person name="Hatfull G.F."/>
        </authorList>
    </citation>
    <scope>NUCLEOTIDE SEQUENCE [LARGE SCALE GENOMIC DNA]</scope>
    <source>
        <strain evidence="11 12">DSM 27648</strain>
    </source>
</reference>
<dbReference type="GO" id="GO:0015562">
    <property type="term" value="F:efflux transmembrane transporter activity"/>
    <property type="evidence" value="ECO:0007669"/>
    <property type="project" value="InterPro"/>
</dbReference>
<feature type="compositionally biased region" description="Low complexity" evidence="9">
    <location>
        <begin position="56"/>
        <end position="73"/>
    </location>
</feature>
<feature type="coiled-coil region" evidence="8">
    <location>
        <begin position="196"/>
        <end position="223"/>
    </location>
</feature>
<feature type="region of interest" description="Disordered" evidence="9">
    <location>
        <begin position="19"/>
        <end position="81"/>
    </location>
</feature>
<dbReference type="Proteomes" id="UP000064967">
    <property type="component" value="Chromosome"/>
</dbReference>
<dbReference type="SUPFAM" id="SSF56954">
    <property type="entry name" value="Outer membrane efflux proteins (OEP)"/>
    <property type="match status" value="1"/>
</dbReference>
<evidence type="ECO:0000256" key="5">
    <source>
        <dbReference type="ARBA" id="ARBA00022692"/>
    </source>
</evidence>
<evidence type="ECO:0000313" key="12">
    <source>
        <dbReference type="Proteomes" id="UP000064967"/>
    </source>
</evidence>
<dbReference type="STRING" id="1391654.AKJ09_01801"/>
<keyword evidence="7" id="KW-0998">Cell outer membrane</keyword>
<evidence type="ECO:0000256" key="1">
    <source>
        <dbReference type="ARBA" id="ARBA00004442"/>
    </source>
</evidence>
<dbReference type="EMBL" id="CP012333">
    <property type="protein sequence ID" value="AKU95137.1"/>
    <property type="molecule type" value="Genomic_DNA"/>
</dbReference>
<keyword evidence="12" id="KW-1185">Reference proteome</keyword>
<evidence type="ECO:0000256" key="7">
    <source>
        <dbReference type="ARBA" id="ARBA00023237"/>
    </source>
</evidence>
<evidence type="ECO:0000256" key="9">
    <source>
        <dbReference type="SAM" id="MobiDB-lite"/>
    </source>
</evidence>
<dbReference type="Pfam" id="PF02321">
    <property type="entry name" value="OEP"/>
    <property type="match status" value="2"/>
</dbReference>
<protein>
    <submittedName>
        <fullName evidence="11">Outer membrane efflux protein</fullName>
    </submittedName>
</protein>
<feature type="signal peptide" evidence="10">
    <location>
        <begin position="1"/>
        <end position="20"/>
    </location>
</feature>
<evidence type="ECO:0000256" key="3">
    <source>
        <dbReference type="ARBA" id="ARBA00022448"/>
    </source>
</evidence>
<evidence type="ECO:0000256" key="8">
    <source>
        <dbReference type="SAM" id="Coils"/>
    </source>
</evidence>
<keyword evidence="10" id="KW-0732">Signal</keyword>
<keyword evidence="4" id="KW-1134">Transmembrane beta strand</keyword>
<dbReference type="GO" id="GO:1990281">
    <property type="term" value="C:efflux pump complex"/>
    <property type="evidence" value="ECO:0007669"/>
    <property type="project" value="TreeGrafter"/>
</dbReference>
<dbReference type="PANTHER" id="PTHR30026:SF20">
    <property type="entry name" value="OUTER MEMBRANE PROTEIN TOLC"/>
    <property type="match status" value="1"/>
</dbReference>
<gene>
    <name evidence="11" type="ORF">AKJ09_01801</name>
</gene>
<dbReference type="RefSeq" id="WP_146646632.1">
    <property type="nucleotide sequence ID" value="NZ_CP012333.1"/>
</dbReference>
<dbReference type="KEGG" id="llu:AKJ09_01801"/>
<proteinExistence type="inferred from homology"/>
<evidence type="ECO:0000256" key="6">
    <source>
        <dbReference type="ARBA" id="ARBA00023136"/>
    </source>
</evidence>
<keyword evidence="3" id="KW-0813">Transport</keyword>
<accession>A0A0K1PNP0</accession>
<sequence length="488" mass="52314">MRSRHLFALALLLWPAGANAQGASPAKPASPQAAPATKPAAAAPPAPTPKNAEQPATADAPPGTAEADAAEAARNAEKPGPSIRLEDAIRLALENNERALKAPLRVQTAEGQLDRARTAFYPSLVAGGSGVWRATEDRAGNNITTSGTVTLSQPILAPSAFPQYSQSSHQLESEKWGAAQDKRQLAFDTAKSYLQVLTAERVLEAANRRVDRARQNLADAEARGSAQLTSTNDATRSRIDLATALSQVAQAEGSMQKTRLQLEFLMGKKLEGGLAAPDRTTASAERYGGTPAATLSAAIDRRPDVRSSHERTEALRASAREPLYRLIPSVNAQGQMRILPAPLATEKALDETVTLNLTWTIFDAAARYADRKTRLAQANSQALDEQLLKRSVETDVKIAIVALRTARQSYTIANDALVSAQKNVEETEILYRQGLAKALEVTDANSKRFDAEVNRATAKLQMEQAYLDLRNALGFGPIDDDNSNAGAR</sequence>
<organism evidence="11 12">
    <name type="scientific">Labilithrix luteola</name>
    <dbReference type="NCBI Taxonomy" id="1391654"/>
    <lineage>
        <taxon>Bacteria</taxon>
        <taxon>Pseudomonadati</taxon>
        <taxon>Myxococcota</taxon>
        <taxon>Polyangia</taxon>
        <taxon>Polyangiales</taxon>
        <taxon>Labilitrichaceae</taxon>
        <taxon>Labilithrix</taxon>
    </lineage>
</organism>
<evidence type="ECO:0000256" key="4">
    <source>
        <dbReference type="ARBA" id="ARBA00022452"/>
    </source>
</evidence>
<evidence type="ECO:0000256" key="10">
    <source>
        <dbReference type="SAM" id="SignalP"/>
    </source>
</evidence>
<feature type="chain" id="PRO_5005466336" evidence="10">
    <location>
        <begin position="21"/>
        <end position="488"/>
    </location>
</feature>
<evidence type="ECO:0000313" key="11">
    <source>
        <dbReference type="EMBL" id="AKU95137.1"/>
    </source>
</evidence>
<dbReference type="Gene3D" id="1.20.1600.10">
    <property type="entry name" value="Outer membrane efflux proteins (OEP)"/>
    <property type="match status" value="1"/>
</dbReference>
<keyword evidence="5" id="KW-0812">Transmembrane</keyword>
<name>A0A0K1PNP0_9BACT</name>
<comment type="similarity">
    <text evidence="2">Belongs to the outer membrane factor (OMF) (TC 1.B.17) family.</text>
</comment>
<dbReference type="PANTHER" id="PTHR30026">
    <property type="entry name" value="OUTER MEMBRANE PROTEIN TOLC"/>
    <property type="match status" value="1"/>
</dbReference>
<dbReference type="GO" id="GO:0009279">
    <property type="term" value="C:cell outer membrane"/>
    <property type="evidence" value="ECO:0007669"/>
    <property type="project" value="UniProtKB-SubCell"/>
</dbReference>
<comment type="subcellular location">
    <subcellularLocation>
        <location evidence="1">Cell outer membrane</location>
    </subcellularLocation>
</comment>
<keyword evidence="6" id="KW-0472">Membrane</keyword>
<evidence type="ECO:0000256" key="2">
    <source>
        <dbReference type="ARBA" id="ARBA00007613"/>
    </source>
</evidence>
<feature type="compositionally biased region" description="Low complexity" evidence="9">
    <location>
        <begin position="20"/>
        <end position="41"/>
    </location>
</feature>
<dbReference type="InterPro" id="IPR003423">
    <property type="entry name" value="OMP_efflux"/>
</dbReference>
<dbReference type="GO" id="GO:0015288">
    <property type="term" value="F:porin activity"/>
    <property type="evidence" value="ECO:0007669"/>
    <property type="project" value="TreeGrafter"/>
</dbReference>